<dbReference type="PANTHER" id="PTHR47683">
    <property type="entry name" value="PSEUDOURIDINE SYNTHASE FAMILY PROTEIN-RELATED"/>
    <property type="match status" value="1"/>
</dbReference>
<dbReference type="InterPro" id="IPR006145">
    <property type="entry name" value="PsdUridine_synth_RsuA/RluA"/>
</dbReference>
<comment type="similarity">
    <text evidence="1 4">Belongs to the pseudouridine synthase RsuA family.</text>
</comment>
<dbReference type="Pfam" id="PF00849">
    <property type="entry name" value="PseudoU_synth_2"/>
    <property type="match status" value="1"/>
</dbReference>
<proteinExistence type="inferred from homology"/>
<dbReference type="CDD" id="cd00165">
    <property type="entry name" value="S4"/>
    <property type="match status" value="1"/>
</dbReference>
<protein>
    <recommendedName>
        <fullName evidence="4">Pseudouridine synthase</fullName>
        <ecNumber evidence="4">5.4.99.-</ecNumber>
    </recommendedName>
</protein>
<dbReference type="CDD" id="cd02870">
    <property type="entry name" value="PseudoU_synth_RsuA_like"/>
    <property type="match status" value="1"/>
</dbReference>
<dbReference type="Gene3D" id="3.30.70.580">
    <property type="entry name" value="Pseudouridine synthase I, catalytic domain, N-terminal subdomain"/>
    <property type="match status" value="1"/>
</dbReference>
<dbReference type="FunFam" id="3.10.290.10:FF:000003">
    <property type="entry name" value="Pseudouridine synthase"/>
    <property type="match status" value="1"/>
</dbReference>
<evidence type="ECO:0000256" key="1">
    <source>
        <dbReference type="ARBA" id="ARBA00008348"/>
    </source>
</evidence>
<dbReference type="PROSITE" id="PS50889">
    <property type="entry name" value="S4"/>
    <property type="match status" value="1"/>
</dbReference>
<dbReference type="GO" id="GO:0120159">
    <property type="term" value="F:rRNA pseudouridine synthase activity"/>
    <property type="evidence" value="ECO:0007669"/>
    <property type="project" value="UniProtKB-ARBA"/>
</dbReference>
<dbReference type="SMART" id="SM00363">
    <property type="entry name" value="S4"/>
    <property type="match status" value="1"/>
</dbReference>
<dbReference type="InterPro" id="IPR020103">
    <property type="entry name" value="PsdUridine_synth_cat_dom_sf"/>
</dbReference>
<reference evidence="7" key="2">
    <citation type="journal article" date="2021" name="PeerJ">
        <title>Extensive microbial diversity within the chicken gut microbiome revealed by metagenomics and culture.</title>
        <authorList>
            <person name="Gilroy R."/>
            <person name="Ravi A."/>
            <person name="Getino M."/>
            <person name="Pursley I."/>
            <person name="Horton D.L."/>
            <person name="Alikhan N.F."/>
            <person name="Baker D."/>
            <person name="Gharbi K."/>
            <person name="Hall N."/>
            <person name="Watson M."/>
            <person name="Adriaenssens E.M."/>
            <person name="Foster-Nyarko E."/>
            <person name="Jarju S."/>
            <person name="Secka A."/>
            <person name="Antonio M."/>
            <person name="Oren A."/>
            <person name="Chaudhuri R.R."/>
            <person name="La Ragione R."/>
            <person name="Hildebrand F."/>
            <person name="Pallen M.J."/>
        </authorList>
    </citation>
    <scope>NUCLEOTIDE SEQUENCE</scope>
    <source>
        <strain evidence="7">D3-1215</strain>
    </source>
</reference>
<name>A0A9D9HAC0_9BACT</name>
<dbReference type="InterPro" id="IPR002942">
    <property type="entry name" value="S4_RNA-bd"/>
</dbReference>
<sequence length="312" mass="35414">MRNNNDFSRRGERAAGRGNRDPRPFASKSVHRRKGGNAFENGQADEVPGKKDFTTRHRSRKGPAPRTRAPRTAEEGIRLNRYLANAGLCSRRDADIYIQAGVVKINGKVVTELGTKVMPGDVVRFNDAVVRNERKVYILLNKPKNTVTTTDDPEGRKTVMDIIAGACHERVFPVGRLDRNTMGVLLLTNDGELTDRLTHPRFHKKKIYHVFLSKPLSREHFDIISNGFVLDDGFIKADALEYVEGGEGKQVGIEIHSGRNRIVRRIFEHFGYGIEKLDRVYFAGLTKYNLPRGHWRFLTDTEIAMLKSGRFE</sequence>
<keyword evidence="3" id="KW-0694">RNA-binding</keyword>
<dbReference type="Pfam" id="PF01479">
    <property type="entry name" value="S4"/>
    <property type="match status" value="1"/>
</dbReference>
<accession>A0A9D9HAC0</accession>
<comment type="caution">
    <text evidence="7">The sequence shown here is derived from an EMBL/GenBank/DDBJ whole genome shotgun (WGS) entry which is preliminary data.</text>
</comment>
<evidence type="ECO:0000259" key="6">
    <source>
        <dbReference type="SMART" id="SM00363"/>
    </source>
</evidence>
<dbReference type="InterPro" id="IPR050343">
    <property type="entry name" value="RsuA_PseudoU_synthase"/>
</dbReference>
<dbReference type="InterPro" id="IPR020094">
    <property type="entry name" value="TruA/RsuA/RluB/E/F_N"/>
</dbReference>
<feature type="domain" description="RNA-binding S4" evidence="6">
    <location>
        <begin position="77"/>
        <end position="135"/>
    </location>
</feature>
<dbReference type="EC" id="5.4.99.-" evidence="4"/>
<feature type="compositionally biased region" description="Basic and acidic residues" evidence="5">
    <location>
        <begin position="7"/>
        <end position="23"/>
    </location>
</feature>
<feature type="region of interest" description="Disordered" evidence="5">
    <location>
        <begin position="1"/>
        <end position="73"/>
    </location>
</feature>
<dbReference type="PROSITE" id="PS01149">
    <property type="entry name" value="PSI_RSU"/>
    <property type="match status" value="1"/>
</dbReference>
<reference evidence="7" key="1">
    <citation type="submission" date="2020-10" db="EMBL/GenBank/DDBJ databases">
        <authorList>
            <person name="Gilroy R."/>
        </authorList>
    </citation>
    <scope>NUCLEOTIDE SEQUENCE</scope>
    <source>
        <strain evidence="7">D3-1215</strain>
    </source>
</reference>
<gene>
    <name evidence="7" type="ORF">IAC32_04475</name>
</gene>
<dbReference type="AlphaFoldDB" id="A0A9D9HAC0"/>
<evidence type="ECO:0000256" key="5">
    <source>
        <dbReference type="SAM" id="MobiDB-lite"/>
    </source>
</evidence>
<evidence type="ECO:0000256" key="2">
    <source>
        <dbReference type="ARBA" id="ARBA00023235"/>
    </source>
</evidence>
<dbReference type="GO" id="GO:0003723">
    <property type="term" value="F:RNA binding"/>
    <property type="evidence" value="ECO:0007669"/>
    <property type="project" value="UniProtKB-KW"/>
</dbReference>
<dbReference type="InterPro" id="IPR000748">
    <property type="entry name" value="PsdUridine_synth_RsuA/RluB/E/F"/>
</dbReference>
<dbReference type="Proteomes" id="UP000823637">
    <property type="component" value="Unassembled WGS sequence"/>
</dbReference>
<dbReference type="NCBIfam" id="TIGR00093">
    <property type="entry name" value="pseudouridine synthase"/>
    <property type="match status" value="1"/>
</dbReference>
<dbReference type="InterPro" id="IPR036986">
    <property type="entry name" value="S4_RNA-bd_sf"/>
</dbReference>
<dbReference type="GO" id="GO:0000455">
    <property type="term" value="P:enzyme-directed rRNA pseudouridine synthesis"/>
    <property type="evidence" value="ECO:0007669"/>
    <property type="project" value="UniProtKB-ARBA"/>
</dbReference>
<dbReference type="Gene3D" id="3.10.290.10">
    <property type="entry name" value="RNA-binding S4 domain"/>
    <property type="match status" value="1"/>
</dbReference>
<organism evidence="7 8">
    <name type="scientific">Candidatus Enterocola intestinipullorum</name>
    <dbReference type="NCBI Taxonomy" id="2840783"/>
    <lineage>
        <taxon>Bacteria</taxon>
        <taxon>Pseudomonadati</taxon>
        <taxon>Bacteroidota</taxon>
        <taxon>Bacteroidia</taxon>
        <taxon>Bacteroidales</taxon>
        <taxon>Candidatus Enterocola</taxon>
    </lineage>
</organism>
<evidence type="ECO:0000313" key="7">
    <source>
        <dbReference type="EMBL" id="MBO8446985.1"/>
    </source>
</evidence>
<dbReference type="EMBL" id="JADIMR010000069">
    <property type="protein sequence ID" value="MBO8446985.1"/>
    <property type="molecule type" value="Genomic_DNA"/>
</dbReference>
<evidence type="ECO:0000256" key="3">
    <source>
        <dbReference type="PROSITE-ProRule" id="PRU00182"/>
    </source>
</evidence>
<dbReference type="InterPro" id="IPR042092">
    <property type="entry name" value="PsdUridine_s_RsuA/RluB/E/F_cat"/>
</dbReference>
<keyword evidence="2 4" id="KW-0413">Isomerase</keyword>
<evidence type="ECO:0000313" key="8">
    <source>
        <dbReference type="Proteomes" id="UP000823637"/>
    </source>
</evidence>
<dbReference type="SUPFAM" id="SSF55174">
    <property type="entry name" value="Alpha-L RNA-binding motif"/>
    <property type="match status" value="1"/>
</dbReference>
<dbReference type="SUPFAM" id="SSF55120">
    <property type="entry name" value="Pseudouridine synthase"/>
    <property type="match status" value="1"/>
</dbReference>
<dbReference type="Gene3D" id="3.30.70.1560">
    <property type="entry name" value="Alpha-L RNA-binding motif"/>
    <property type="match status" value="1"/>
</dbReference>
<dbReference type="PANTHER" id="PTHR47683:SF2">
    <property type="entry name" value="RNA-BINDING S4 DOMAIN-CONTAINING PROTEIN"/>
    <property type="match status" value="1"/>
</dbReference>
<dbReference type="InterPro" id="IPR018496">
    <property type="entry name" value="PsdUridine_synth_RsuA/RluB_CS"/>
</dbReference>
<evidence type="ECO:0000256" key="4">
    <source>
        <dbReference type="RuleBase" id="RU003887"/>
    </source>
</evidence>